<dbReference type="GO" id="GO:0008237">
    <property type="term" value="F:metallopeptidase activity"/>
    <property type="evidence" value="ECO:0007669"/>
    <property type="project" value="UniProtKB-KW"/>
</dbReference>
<dbReference type="Pfam" id="PF19289">
    <property type="entry name" value="PmbA_TldD_3rd"/>
    <property type="match status" value="1"/>
</dbReference>
<dbReference type="RefSeq" id="WP_151133406.1">
    <property type="nucleotide sequence ID" value="NZ_CP043311.1"/>
</dbReference>
<dbReference type="InterPro" id="IPR045569">
    <property type="entry name" value="Metalloprtase-TldD/E_C"/>
</dbReference>
<dbReference type="InterPro" id="IPR035068">
    <property type="entry name" value="TldD/PmbA_N"/>
</dbReference>
<dbReference type="InterPro" id="IPR002510">
    <property type="entry name" value="Metalloprtase-TldD/E_N"/>
</dbReference>
<dbReference type="PANTHER" id="PTHR30624:SF10">
    <property type="entry name" value="CONSERVED PROTEIN"/>
    <property type="match status" value="1"/>
</dbReference>
<feature type="domain" description="Metalloprotease TldD/E N-terminal" evidence="5">
    <location>
        <begin position="21"/>
        <end position="83"/>
    </location>
</feature>
<evidence type="ECO:0000259" key="5">
    <source>
        <dbReference type="Pfam" id="PF01523"/>
    </source>
</evidence>
<evidence type="ECO:0000256" key="3">
    <source>
        <dbReference type="ARBA" id="ARBA00022801"/>
    </source>
</evidence>
<evidence type="ECO:0000313" key="7">
    <source>
        <dbReference type="EMBL" id="QEY62750.1"/>
    </source>
</evidence>
<dbReference type="Proteomes" id="UP000327179">
    <property type="component" value="Chromosome"/>
</dbReference>
<dbReference type="EMBL" id="CP043311">
    <property type="protein sequence ID" value="QEY62750.1"/>
    <property type="molecule type" value="Genomic_DNA"/>
</dbReference>
<dbReference type="AlphaFoldDB" id="A0A5J6QJJ9"/>
<keyword evidence="4" id="KW-0482">Metalloprotease</keyword>
<dbReference type="InterPro" id="IPR036059">
    <property type="entry name" value="TldD/PmbA_sf"/>
</dbReference>
<name>A0A5J6QJJ9_9GAMM</name>
<evidence type="ECO:0000256" key="4">
    <source>
        <dbReference type="ARBA" id="ARBA00023049"/>
    </source>
</evidence>
<evidence type="ECO:0000256" key="1">
    <source>
        <dbReference type="ARBA" id="ARBA00005836"/>
    </source>
</evidence>
<dbReference type="SUPFAM" id="SSF111283">
    <property type="entry name" value="Putative modulator of DNA gyrase, PmbA/TldD"/>
    <property type="match status" value="1"/>
</dbReference>
<keyword evidence="8" id="KW-1185">Reference proteome</keyword>
<evidence type="ECO:0000259" key="6">
    <source>
        <dbReference type="Pfam" id="PF19289"/>
    </source>
</evidence>
<dbReference type="KEGG" id="plal:FXN65_11940"/>
<protein>
    <submittedName>
        <fullName evidence="7">TldD/PmbA family protein</fullName>
    </submittedName>
</protein>
<proteinExistence type="inferred from homology"/>
<dbReference type="Gene3D" id="3.30.2290.10">
    <property type="entry name" value="PmbA/TldD superfamily"/>
    <property type="match status" value="1"/>
</dbReference>
<evidence type="ECO:0000313" key="8">
    <source>
        <dbReference type="Proteomes" id="UP000327179"/>
    </source>
</evidence>
<organism evidence="7 8">
    <name type="scientific">Metapseudomonas lalkuanensis</name>
    <dbReference type="NCBI Taxonomy" id="2604832"/>
    <lineage>
        <taxon>Bacteria</taxon>
        <taxon>Pseudomonadati</taxon>
        <taxon>Pseudomonadota</taxon>
        <taxon>Gammaproteobacteria</taxon>
        <taxon>Pseudomonadales</taxon>
        <taxon>Pseudomonadaceae</taxon>
        <taxon>Metapseudomonas</taxon>
    </lineage>
</organism>
<feature type="domain" description="Metalloprotease TldD/E C-terminal" evidence="6">
    <location>
        <begin position="229"/>
        <end position="472"/>
    </location>
</feature>
<reference evidence="7 8" key="1">
    <citation type="submission" date="2019-08" db="EMBL/GenBank/DDBJ databases">
        <title>Whole-genome Sequencing of e-waste polymer degrading bacterium Pseudomonas sp. strain PE08.</title>
        <authorList>
            <person name="Kirdat K."/>
            <person name="Debbarma P."/>
            <person name="Narawade N."/>
            <person name="Suyal D."/>
            <person name="Thorat V."/>
            <person name="Shouche Y."/>
            <person name="Goel R."/>
            <person name="Yadav A."/>
        </authorList>
    </citation>
    <scope>NUCLEOTIDE SEQUENCE [LARGE SCALE GENOMIC DNA]</scope>
    <source>
        <strain evidence="7 8">PE08</strain>
    </source>
</reference>
<dbReference type="GO" id="GO:0005829">
    <property type="term" value="C:cytosol"/>
    <property type="evidence" value="ECO:0007669"/>
    <property type="project" value="TreeGrafter"/>
</dbReference>
<evidence type="ECO:0000256" key="2">
    <source>
        <dbReference type="ARBA" id="ARBA00022670"/>
    </source>
</evidence>
<dbReference type="PANTHER" id="PTHR30624">
    <property type="entry name" value="UNCHARACTERIZED PROTEIN TLDD AND PMBA"/>
    <property type="match status" value="1"/>
</dbReference>
<sequence length="477" mass="52109">MFESFRQRFAALATRAEFHSLRVVRQTSEQALLRRGVAEPPSLSQDMGAMLSVRLAGVEAYAATADLSQAGLQRALDQAETLARQIARYALIDQSRLDPPPFSAQYRSPGLDQPYPSLAERFELLAEESARIPGDPRLVNWNLYLDAQRHEQLYLNSASAEQWQDLRFTYPGISVTAFDGSDSQTRTFGGYGSGQQGGMEVLQRLGFAGAAARVADEALQLLMAPNAPSGTTDLLLMPDQMMLQIHESIGHPLELDRILGDERNYAGTSFIGLEDFGRYQYGSKLLNISFDPGVPEELASYSFDDDGQPARKEMLISDGLLLRPLGGALSQQRSGLPGVANSRASSWNRAPIDRMANLNLEPGDQSLAQLIGGIEHGVLMSTNRSWSIDDSRNKFQFGCEWGRVIENGELGAVVKNPNYRGVSAHFWRSLAAVGDASTVEVHGTPYCGKGEPNQVVRVGHASPACVFRQVEVFGGAQ</sequence>
<dbReference type="GO" id="GO:0006508">
    <property type="term" value="P:proteolysis"/>
    <property type="evidence" value="ECO:0007669"/>
    <property type="project" value="UniProtKB-KW"/>
</dbReference>
<keyword evidence="3" id="KW-0378">Hydrolase</keyword>
<accession>A0A5J6QJJ9</accession>
<gene>
    <name evidence="7" type="ORF">FXN65_11940</name>
</gene>
<dbReference type="InterPro" id="IPR051463">
    <property type="entry name" value="Peptidase_U62_metallo"/>
</dbReference>
<keyword evidence="2" id="KW-0645">Protease</keyword>
<comment type="similarity">
    <text evidence="1">Belongs to the peptidase U62 family.</text>
</comment>
<dbReference type="Pfam" id="PF01523">
    <property type="entry name" value="PmbA_TldD_1st"/>
    <property type="match status" value="1"/>
</dbReference>